<dbReference type="EMBL" id="QROS01000019">
    <property type="protein sequence ID" value="RHL43311.1"/>
    <property type="molecule type" value="Genomic_DNA"/>
</dbReference>
<evidence type="ECO:0000313" key="1">
    <source>
        <dbReference type="EMBL" id="RGN04956.1"/>
    </source>
</evidence>
<evidence type="ECO:0000313" key="14">
    <source>
        <dbReference type="Proteomes" id="UP000261105"/>
    </source>
</evidence>
<dbReference type="Proteomes" id="UP000285897">
    <property type="component" value="Unassembled WGS sequence"/>
</dbReference>
<evidence type="ECO:0000313" key="23">
    <source>
        <dbReference type="Proteomes" id="UP000284644"/>
    </source>
</evidence>
<protein>
    <submittedName>
        <fullName evidence="6">Uncharacterized protein</fullName>
    </submittedName>
</protein>
<dbReference type="Proteomes" id="UP000261222">
    <property type="component" value="Unassembled WGS sequence"/>
</dbReference>
<dbReference type="EMBL" id="QSUB01000003">
    <property type="protein sequence ID" value="RGN04956.1"/>
    <property type="molecule type" value="Genomic_DNA"/>
</dbReference>
<dbReference type="EMBL" id="QRSS01000003">
    <property type="protein sequence ID" value="RGQ06795.1"/>
    <property type="molecule type" value="Genomic_DNA"/>
</dbReference>
<accession>A0A395X7W3</accession>
<evidence type="ECO:0000313" key="22">
    <source>
        <dbReference type="Proteomes" id="UP000284267"/>
    </source>
</evidence>
<evidence type="ECO:0000313" key="18">
    <source>
        <dbReference type="Proteomes" id="UP000283928"/>
    </source>
</evidence>
<evidence type="ECO:0000313" key="3">
    <source>
        <dbReference type="EMBL" id="RGQ06795.1"/>
    </source>
</evidence>
<dbReference type="EMBL" id="QRZI01000005">
    <property type="protein sequence ID" value="RGV64273.1"/>
    <property type="molecule type" value="Genomic_DNA"/>
</dbReference>
<evidence type="ECO:0000313" key="12">
    <source>
        <dbReference type="EMBL" id="RHL43311.1"/>
    </source>
</evidence>
<dbReference type="EMBL" id="RCXQ01000003">
    <property type="protein sequence ID" value="RYT67747.1"/>
    <property type="molecule type" value="Genomic_DNA"/>
</dbReference>
<comment type="caution">
    <text evidence="6">The sequence shown here is derived from an EMBL/GenBank/DDBJ whole genome shotgun (WGS) entry which is preliminary data.</text>
</comment>
<evidence type="ECO:0000313" key="5">
    <source>
        <dbReference type="EMBL" id="RGS72476.1"/>
    </source>
</evidence>
<evidence type="ECO:0000313" key="15">
    <source>
        <dbReference type="Proteomes" id="UP000261222"/>
    </source>
</evidence>
<dbReference type="Proteomes" id="UP000265828">
    <property type="component" value="Unassembled WGS sequence"/>
</dbReference>
<dbReference type="EMBL" id="QSKO01000004">
    <property type="protein sequence ID" value="RHE76828.1"/>
    <property type="molecule type" value="Genomic_DNA"/>
</dbReference>
<proteinExistence type="predicted"/>
<dbReference type="Proteomes" id="UP000283585">
    <property type="component" value="Unassembled WGS sequence"/>
</dbReference>
<dbReference type="EMBL" id="QSUZ01000003">
    <property type="protein sequence ID" value="RGN89529.1"/>
    <property type="molecule type" value="Genomic_DNA"/>
</dbReference>
<dbReference type="Proteomes" id="UP000261105">
    <property type="component" value="Unassembled WGS sequence"/>
</dbReference>
<evidence type="ECO:0000313" key="20">
    <source>
        <dbReference type="Proteomes" id="UP000284220"/>
    </source>
</evidence>
<dbReference type="Proteomes" id="UP000284644">
    <property type="component" value="Unassembled WGS sequence"/>
</dbReference>
<evidence type="ECO:0000313" key="26">
    <source>
        <dbReference type="Proteomes" id="UP000293506"/>
    </source>
</evidence>
<evidence type="ECO:0000313" key="6">
    <source>
        <dbReference type="EMBL" id="RGV64273.1"/>
    </source>
</evidence>
<dbReference type="Proteomes" id="UP000284242">
    <property type="component" value="Unassembled WGS sequence"/>
</dbReference>
<dbReference type="Proteomes" id="UP000293506">
    <property type="component" value="Unassembled WGS sequence"/>
</dbReference>
<evidence type="ECO:0000313" key="19">
    <source>
        <dbReference type="Proteomes" id="UP000284024"/>
    </source>
</evidence>
<dbReference type="EMBL" id="QRHZ01000005">
    <property type="protein sequence ID" value="RHG16729.1"/>
    <property type="molecule type" value="Genomic_DNA"/>
</dbReference>
<evidence type="ECO:0000313" key="9">
    <source>
        <dbReference type="EMBL" id="RHG16729.1"/>
    </source>
</evidence>
<evidence type="ECO:0000313" key="24">
    <source>
        <dbReference type="Proteomes" id="UP000285839"/>
    </source>
</evidence>
<evidence type="ECO:0000313" key="16">
    <source>
        <dbReference type="Proteomes" id="UP000265828"/>
    </source>
</evidence>
<dbReference type="Proteomes" id="UP000284267">
    <property type="component" value="Unassembled WGS sequence"/>
</dbReference>
<evidence type="ECO:0000313" key="10">
    <source>
        <dbReference type="EMBL" id="RHH17938.1"/>
    </source>
</evidence>
<dbReference type="AlphaFoldDB" id="A0A395X7W3"/>
<organism evidence="6 16">
    <name type="scientific">Blautia obeum</name>
    <dbReference type="NCBI Taxonomy" id="40520"/>
    <lineage>
        <taxon>Bacteria</taxon>
        <taxon>Bacillati</taxon>
        <taxon>Bacillota</taxon>
        <taxon>Clostridia</taxon>
        <taxon>Lachnospirales</taxon>
        <taxon>Lachnospiraceae</taxon>
        <taxon>Blautia</taxon>
    </lineage>
</organism>
<dbReference type="EMBL" id="QRVV01000028">
    <property type="protein sequence ID" value="RGS72476.1"/>
    <property type="molecule type" value="Genomic_DNA"/>
</dbReference>
<dbReference type="EMBL" id="QRUH01000004">
    <property type="protein sequence ID" value="RGR49712.1"/>
    <property type="molecule type" value="Genomic_DNA"/>
</dbReference>
<reference evidence="14 15" key="1">
    <citation type="submission" date="2018-08" db="EMBL/GenBank/DDBJ databases">
        <title>A genome reference for cultivated species of the human gut microbiota.</title>
        <authorList>
            <person name="Zou Y."/>
            <person name="Xue W."/>
            <person name="Luo G."/>
        </authorList>
    </citation>
    <scope>NUCLEOTIDE SEQUENCE [LARGE SCALE GENOMIC DNA]</scope>
    <source>
        <strain evidence="6 16">AF14-23</strain>
        <strain evidence="5 21">AF21-24</strain>
        <strain evidence="4 24">AF25-21</strain>
        <strain evidence="3 17">AF29-2BH</strain>
        <strain evidence="12 25">AF37-6AC</strain>
        <strain evidence="11 22">AF39-4</strain>
        <strain evidence="10 19">AM18-2AC</strain>
        <strain evidence="9 20">AM22-9LB</strain>
        <strain evidence="8 18">AM27-32LB</strain>
        <strain evidence="7 23">AM29-25AC</strain>
        <strain evidence="2 14">OM03-6</strain>
        <strain evidence="1 15">OM06-11AA</strain>
    </source>
</reference>
<sequence>MRAQRVREGESRVEMQVAKWTAEGTGKGFCLVFCDVRHTSVAGNMQVFRKVHGSFRESGWHRG</sequence>
<evidence type="ECO:0000313" key="21">
    <source>
        <dbReference type="Proteomes" id="UP000284242"/>
    </source>
</evidence>
<evidence type="ECO:0000313" key="7">
    <source>
        <dbReference type="EMBL" id="RHE11869.1"/>
    </source>
</evidence>
<evidence type="ECO:0000313" key="2">
    <source>
        <dbReference type="EMBL" id="RGN89529.1"/>
    </source>
</evidence>
<evidence type="ECO:0000313" key="17">
    <source>
        <dbReference type="Proteomes" id="UP000283585"/>
    </source>
</evidence>
<evidence type="ECO:0000313" key="4">
    <source>
        <dbReference type="EMBL" id="RGR49712.1"/>
    </source>
</evidence>
<name>A0A395X7W3_9FIRM</name>
<dbReference type="Proteomes" id="UP000284220">
    <property type="component" value="Unassembled WGS sequence"/>
</dbReference>
<evidence type="ECO:0000313" key="25">
    <source>
        <dbReference type="Proteomes" id="UP000285897"/>
    </source>
</evidence>
<dbReference type="EMBL" id="QSJW01000006">
    <property type="protein sequence ID" value="RHE11869.1"/>
    <property type="molecule type" value="Genomic_DNA"/>
</dbReference>
<dbReference type="Proteomes" id="UP000283928">
    <property type="component" value="Unassembled WGS sequence"/>
</dbReference>
<dbReference type="EMBL" id="QROE01000006">
    <property type="protein sequence ID" value="RHK93743.1"/>
    <property type="molecule type" value="Genomic_DNA"/>
</dbReference>
<evidence type="ECO:0000313" key="8">
    <source>
        <dbReference type="EMBL" id="RHE76828.1"/>
    </source>
</evidence>
<dbReference type="EMBL" id="QRJH01000005">
    <property type="protein sequence ID" value="RHH17938.1"/>
    <property type="molecule type" value="Genomic_DNA"/>
</dbReference>
<evidence type="ECO:0000313" key="13">
    <source>
        <dbReference type="EMBL" id="RYT67747.1"/>
    </source>
</evidence>
<dbReference type="Proteomes" id="UP000284024">
    <property type="component" value="Unassembled WGS sequence"/>
</dbReference>
<dbReference type="Proteomes" id="UP000285839">
    <property type="component" value="Unassembled WGS sequence"/>
</dbReference>
<evidence type="ECO:0000313" key="11">
    <source>
        <dbReference type="EMBL" id="RHK93743.1"/>
    </source>
</evidence>
<gene>
    <name evidence="12" type="ORF">DW021_16050</name>
    <name evidence="11" type="ORF">DW040_12790</name>
    <name evidence="10" type="ORF">DW222_11145</name>
    <name evidence="9" type="ORF">DW272_10575</name>
    <name evidence="8" type="ORF">DW723_04095</name>
    <name evidence="7" type="ORF">DW767_10835</name>
    <name evidence="6" type="ORF">DWW07_08685</name>
    <name evidence="5" type="ORF">DWX77_10485</name>
    <name evidence="4" type="ORF">DWY46_08020</name>
    <name evidence="3" type="ORF">DWZ12_03205</name>
    <name evidence="2" type="ORF">DXB38_03970</name>
    <name evidence="1" type="ORF">DXB81_09090</name>
    <name evidence="13" type="ORF">EAI82_04240</name>
</gene>
<reference evidence="13 26" key="2">
    <citation type="journal article" date="2019" name="Science, e1252229">
        <title>Invertible promoters mediate bacterial phase variation, antibiotic resistance, and host adaptation in the gut.</title>
        <authorList>
            <person name="Jiang X."/>
            <person name="Hall A.B."/>
            <person name="Arthur T.D."/>
            <person name="Plichta D.R."/>
            <person name="Covington C.T."/>
            <person name="Poyet M."/>
            <person name="Crothers J."/>
            <person name="Moses P.L."/>
            <person name="Tolonen A.C."/>
            <person name="Vlamakis H."/>
            <person name="Alm E.J."/>
            <person name="Xavier R.J."/>
        </authorList>
    </citation>
    <scope>NUCLEOTIDE SEQUENCE [LARGE SCALE GENOMIC DNA]</scope>
    <source>
        <strain evidence="13">Af_0058</strain>
        <strain evidence="26">af_0058</strain>
    </source>
</reference>